<protein>
    <submittedName>
        <fullName evidence="8">NlpC/P60 family</fullName>
    </submittedName>
</protein>
<proteinExistence type="inferred from homology"/>
<dbReference type="EMBL" id="BK015882">
    <property type="protein sequence ID" value="DAD71420.1"/>
    <property type="molecule type" value="Genomic_DNA"/>
</dbReference>
<dbReference type="Pfam" id="PF08239">
    <property type="entry name" value="SH3_3"/>
    <property type="match status" value="1"/>
</dbReference>
<dbReference type="PANTHER" id="PTHR47053:SF1">
    <property type="entry name" value="MUREIN DD-ENDOPEPTIDASE MEPH-RELATED"/>
    <property type="match status" value="1"/>
</dbReference>
<dbReference type="InterPro" id="IPR000064">
    <property type="entry name" value="NLP_P60_dom"/>
</dbReference>
<organism evidence="8">
    <name type="scientific">Siphoviridae sp. ctsf32</name>
    <dbReference type="NCBI Taxonomy" id="2827594"/>
    <lineage>
        <taxon>Viruses</taxon>
        <taxon>Duplodnaviria</taxon>
        <taxon>Heunggongvirae</taxon>
        <taxon>Uroviricota</taxon>
        <taxon>Caudoviricetes</taxon>
    </lineage>
</organism>
<feature type="region of interest" description="Disordered" evidence="6">
    <location>
        <begin position="88"/>
        <end position="120"/>
    </location>
</feature>
<dbReference type="InterPro" id="IPR038765">
    <property type="entry name" value="Papain-like_cys_pep_sf"/>
</dbReference>
<dbReference type="PROSITE" id="PS51935">
    <property type="entry name" value="NLPC_P60"/>
    <property type="match status" value="1"/>
</dbReference>
<keyword evidence="4" id="KW-0378">Hydrolase</keyword>
<dbReference type="Gene3D" id="3.90.1720.10">
    <property type="entry name" value="endopeptidase domain like (from Nostoc punctiforme)"/>
    <property type="match status" value="1"/>
</dbReference>
<feature type="domain" description="NlpC/P60" evidence="7">
    <location>
        <begin position="116"/>
        <end position="233"/>
    </location>
</feature>
<dbReference type="InterPro" id="IPR051202">
    <property type="entry name" value="Peptidase_C40"/>
</dbReference>
<dbReference type="GO" id="GO:0001897">
    <property type="term" value="P:symbiont-mediated cytolysis of host cell"/>
    <property type="evidence" value="ECO:0007669"/>
    <property type="project" value="UniProtKB-ARBA"/>
</dbReference>
<dbReference type="PANTHER" id="PTHR47053">
    <property type="entry name" value="MUREIN DD-ENDOPEPTIDASE MEPH-RELATED"/>
    <property type="match status" value="1"/>
</dbReference>
<evidence type="ECO:0000256" key="1">
    <source>
        <dbReference type="ARBA" id="ARBA00007074"/>
    </source>
</evidence>
<reference evidence="8" key="1">
    <citation type="journal article" date="2021" name="Proc. Natl. Acad. Sci. U.S.A.">
        <title>A Catalog of Tens of Thousands of Viruses from Human Metagenomes Reveals Hidden Associations with Chronic Diseases.</title>
        <authorList>
            <person name="Tisza M.J."/>
            <person name="Buck C.B."/>
        </authorList>
    </citation>
    <scope>NUCLEOTIDE SEQUENCE</scope>
    <source>
        <strain evidence="8">Ctsf32</strain>
    </source>
</reference>
<dbReference type="InterPro" id="IPR003646">
    <property type="entry name" value="SH3-like_bac-type"/>
</dbReference>
<evidence type="ECO:0000256" key="3">
    <source>
        <dbReference type="ARBA" id="ARBA00022670"/>
    </source>
</evidence>
<evidence type="ECO:0000256" key="6">
    <source>
        <dbReference type="SAM" id="MobiDB-lite"/>
    </source>
</evidence>
<keyword evidence="5" id="KW-0788">Thiol protease</keyword>
<dbReference type="Gene3D" id="2.30.30.40">
    <property type="entry name" value="SH3 Domains"/>
    <property type="match status" value="1"/>
</dbReference>
<evidence type="ECO:0000256" key="4">
    <source>
        <dbReference type="ARBA" id="ARBA00022801"/>
    </source>
</evidence>
<comment type="similarity">
    <text evidence="2">Belongs to the N-acetylmuramoyl-L-alanine amidase 2 family.</text>
</comment>
<comment type="similarity">
    <text evidence="1">Belongs to the peptidase C40 family.</text>
</comment>
<dbReference type="SMART" id="SM00287">
    <property type="entry name" value="SH3b"/>
    <property type="match status" value="1"/>
</dbReference>
<name>A0A8S5LMX3_9CAUD</name>
<evidence type="ECO:0000313" key="8">
    <source>
        <dbReference type="EMBL" id="DAD71420.1"/>
    </source>
</evidence>
<keyword evidence="3" id="KW-0645">Protease</keyword>
<evidence type="ECO:0000259" key="7">
    <source>
        <dbReference type="PROSITE" id="PS51935"/>
    </source>
</evidence>
<evidence type="ECO:0000256" key="2">
    <source>
        <dbReference type="ARBA" id="ARBA00007553"/>
    </source>
</evidence>
<evidence type="ECO:0000256" key="5">
    <source>
        <dbReference type="ARBA" id="ARBA00022807"/>
    </source>
</evidence>
<dbReference type="Pfam" id="PF00877">
    <property type="entry name" value="NLPC_P60"/>
    <property type="match status" value="1"/>
</dbReference>
<sequence length="233" mass="25069">MITTAGATSEPNGYIINEATLYSGPSYNASSYATLSVGTEICVYGNYRQWYEIGWNGKIGYVLSEYVSIDHKQDYTITIDATPVPIAPVDTSSNIPMEPAPSEPTATSTPTPTPAPSGNTSIIESAEAYLGVPYKWGGTTDKGFDCSGFVQKAYKDAGYSIGRTTQLQALEGEEVEDYAPGDILCFGHSKWNIFHTGIYIGDGKFIHASSPEGVIVSDLDDYGLKLIMARRVG</sequence>
<accession>A0A8S5LMX3</accession>
<dbReference type="SUPFAM" id="SSF54001">
    <property type="entry name" value="Cysteine proteinases"/>
    <property type="match status" value="1"/>
</dbReference>
<dbReference type="GO" id="GO:0008234">
    <property type="term" value="F:cysteine-type peptidase activity"/>
    <property type="evidence" value="ECO:0007669"/>
    <property type="project" value="UniProtKB-KW"/>
</dbReference>
<dbReference type="GO" id="GO:0006508">
    <property type="term" value="P:proteolysis"/>
    <property type="evidence" value="ECO:0007669"/>
    <property type="project" value="UniProtKB-KW"/>
</dbReference>